<dbReference type="OrthoDB" id="10014558at2759"/>
<evidence type="ECO:0000313" key="8">
    <source>
        <dbReference type="Proteomes" id="UP001152798"/>
    </source>
</evidence>
<keyword evidence="8" id="KW-1185">Reference proteome</keyword>
<feature type="transmembrane region" description="Helical" evidence="6">
    <location>
        <begin position="177"/>
        <end position="197"/>
    </location>
</feature>
<comment type="subcellular location">
    <subcellularLocation>
        <location evidence="1">Membrane</location>
        <topology evidence="1">Multi-pass membrane protein</topology>
    </subcellularLocation>
</comment>
<evidence type="ECO:0000256" key="1">
    <source>
        <dbReference type="ARBA" id="ARBA00004141"/>
    </source>
</evidence>
<gene>
    <name evidence="7" type="ORF">NEZAVI_LOCUS11326</name>
</gene>
<dbReference type="AlphaFoldDB" id="A0A9P0HHC5"/>
<dbReference type="PANTHER" id="PTHR13628:SF1">
    <property type="entry name" value="TRANSMEMBRANE PROTEIN 267"/>
    <property type="match status" value="1"/>
</dbReference>
<evidence type="ECO:0000256" key="5">
    <source>
        <dbReference type="ARBA" id="ARBA00023136"/>
    </source>
</evidence>
<dbReference type="Proteomes" id="UP001152798">
    <property type="component" value="Chromosome 5"/>
</dbReference>
<evidence type="ECO:0000256" key="4">
    <source>
        <dbReference type="ARBA" id="ARBA00022989"/>
    </source>
</evidence>
<feature type="transmembrane region" description="Helical" evidence="6">
    <location>
        <begin position="6"/>
        <end position="28"/>
    </location>
</feature>
<proteinExistence type="predicted"/>
<feature type="transmembrane region" description="Helical" evidence="6">
    <location>
        <begin position="112"/>
        <end position="130"/>
    </location>
</feature>
<keyword evidence="4 6" id="KW-1133">Transmembrane helix</keyword>
<sequence>MSDDNYCVITPTIISVVITVLIVIIALCGDKLLTKVDNHFFKAIIDNTTHASIGLFSWAIVVFSSNSIHNLKLSHFAEILSCGIIASFIDLDHFIAARSLTLQDALHLNRRPPFHSTSLLILVFFSFYISGKVLNINVLNQMSWIIFVAGGSHHLRDGVRRGLWFPPFGSTPPLHHVIYLGSLALLPHIVAFLMPNISAPKVTRYMIV</sequence>
<keyword evidence="5 6" id="KW-0472">Membrane</keyword>
<dbReference type="EMBL" id="OV725081">
    <property type="protein sequence ID" value="CAH1402525.1"/>
    <property type="molecule type" value="Genomic_DNA"/>
</dbReference>
<organism evidence="7 8">
    <name type="scientific">Nezara viridula</name>
    <name type="common">Southern green stink bug</name>
    <name type="synonym">Cimex viridulus</name>
    <dbReference type="NCBI Taxonomy" id="85310"/>
    <lineage>
        <taxon>Eukaryota</taxon>
        <taxon>Metazoa</taxon>
        <taxon>Ecdysozoa</taxon>
        <taxon>Arthropoda</taxon>
        <taxon>Hexapoda</taxon>
        <taxon>Insecta</taxon>
        <taxon>Pterygota</taxon>
        <taxon>Neoptera</taxon>
        <taxon>Paraneoptera</taxon>
        <taxon>Hemiptera</taxon>
        <taxon>Heteroptera</taxon>
        <taxon>Panheteroptera</taxon>
        <taxon>Pentatomomorpha</taxon>
        <taxon>Pentatomoidea</taxon>
        <taxon>Pentatomidae</taxon>
        <taxon>Pentatominae</taxon>
        <taxon>Nezara</taxon>
    </lineage>
</organism>
<protein>
    <recommendedName>
        <fullName evidence="2">Transmembrane protein 267</fullName>
    </recommendedName>
</protein>
<evidence type="ECO:0000256" key="2">
    <source>
        <dbReference type="ARBA" id="ARBA00013977"/>
    </source>
</evidence>
<evidence type="ECO:0000256" key="6">
    <source>
        <dbReference type="SAM" id="Phobius"/>
    </source>
</evidence>
<feature type="transmembrane region" description="Helical" evidence="6">
    <location>
        <begin position="40"/>
        <end position="61"/>
    </location>
</feature>
<name>A0A9P0HHC5_NEZVI</name>
<dbReference type="GO" id="GO:0016020">
    <property type="term" value="C:membrane"/>
    <property type="evidence" value="ECO:0007669"/>
    <property type="project" value="UniProtKB-SubCell"/>
</dbReference>
<dbReference type="InterPro" id="IPR026572">
    <property type="entry name" value="TMEM267"/>
</dbReference>
<feature type="transmembrane region" description="Helical" evidence="6">
    <location>
        <begin position="73"/>
        <end position="91"/>
    </location>
</feature>
<accession>A0A9P0HHC5</accession>
<dbReference type="PANTHER" id="PTHR13628">
    <property type="entry name" value="TRANSMEMBRANE PROTEIN 267"/>
    <property type="match status" value="1"/>
</dbReference>
<evidence type="ECO:0000256" key="3">
    <source>
        <dbReference type="ARBA" id="ARBA00022692"/>
    </source>
</evidence>
<evidence type="ECO:0000313" key="7">
    <source>
        <dbReference type="EMBL" id="CAH1402525.1"/>
    </source>
</evidence>
<keyword evidence="3 6" id="KW-0812">Transmembrane</keyword>
<reference evidence="7" key="1">
    <citation type="submission" date="2022-01" db="EMBL/GenBank/DDBJ databases">
        <authorList>
            <person name="King R."/>
        </authorList>
    </citation>
    <scope>NUCLEOTIDE SEQUENCE</scope>
</reference>